<sequence>MIIYSIYKYLKRLTTIFIVCFTICTVCYIENSLGLIKACIENQENQAYKVNLLQLYG</sequence>
<organism evidence="1">
    <name type="scientific">Rhizophagus irregularis (strain DAOM 181602 / DAOM 197198 / MUCL 43194)</name>
    <name type="common">Arbuscular mycorrhizal fungus</name>
    <name type="synonym">Glomus intraradices</name>
    <dbReference type="NCBI Taxonomy" id="747089"/>
    <lineage>
        <taxon>Eukaryota</taxon>
        <taxon>Fungi</taxon>
        <taxon>Fungi incertae sedis</taxon>
        <taxon>Mucoromycota</taxon>
        <taxon>Glomeromycotina</taxon>
        <taxon>Glomeromycetes</taxon>
        <taxon>Glomerales</taxon>
        <taxon>Glomeraceae</taxon>
        <taxon>Rhizophagus</taxon>
    </lineage>
</organism>
<dbReference type="AlphaFoldDB" id="U9UM11"/>
<dbReference type="HOGENOM" id="CLU_2997556_0_0_1"/>
<gene>
    <name evidence="1" type="ORF">GLOINDRAFT_121088</name>
</gene>
<evidence type="ECO:0000313" key="1">
    <source>
        <dbReference type="EMBL" id="ESA21459.1"/>
    </source>
</evidence>
<accession>U9UM11</accession>
<dbReference type="EMBL" id="KI276412">
    <property type="protein sequence ID" value="ESA21459.1"/>
    <property type="molecule type" value="Genomic_DNA"/>
</dbReference>
<proteinExistence type="predicted"/>
<protein>
    <submittedName>
        <fullName evidence="1">Uncharacterized protein</fullName>
    </submittedName>
</protein>
<name>U9UM11_RHIID</name>
<reference evidence="1" key="1">
    <citation type="submission" date="2013-07" db="EMBL/GenBank/DDBJ databases">
        <title>The genome of an arbuscular mycorrhizal fungus provides insights into the evolution of the oldest plant symbiosis.</title>
        <authorList>
            <consortium name="DOE Joint Genome Institute"/>
            <person name="Tisserant E."/>
            <person name="Malbreil M."/>
            <person name="Kuo A."/>
            <person name="Kohler A."/>
            <person name="Symeonidi A."/>
            <person name="Balestrini R."/>
            <person name="Charron P."/>
            <person name="Duensing N."/>
            <person name="Frei-dit-Frey N."/>
            <person name="Gianinazzi-Pearson V."/>
            <person name="Gilbert B."/>
            <person name="Handa Y."/>
            <person name="Hijri M."/>
            <person name="Kaul R."/>
            <person name="Kawaguchi M."/>
            <person name="Krajinski F."/>
            <person name="Lammers P."/>
            <person name="Lapierre D."/>
            <person name="Masclaux F.G."/>
            <person name="Murat C."/>
            <person name="Morin E."/>
            <person name="Ndikumana S."/>
            <person name="Pagni M."/>
            <person name="Petitpierre D."/>
            <person name="Requena N."/>
            <person name="Rosikiewicz P."/>
            <person name="Riley R."/>
            <person name="Saito K."/>
            <person name="San Clemente H."/>
            <person name="Shapiro H."/>
            <person name="van Tuinen D."/>
            <person name="Becard G."/>
            <person name="Bonfante P."/>
            <person name="Paszkowski U."/>
            <person name="Shachar-Hill Y."/>
            <person name="Young J.P."/>
            <person name="Sanders I.R."/>
            <person name="Henrissat B."/>
            <person name="Rensing S.A."/>
            <person name="Grigoriev I.V."/>
            <person name="Corradi N."/>
            <person name="Roux C."/>
            <person name="Martin F."/>
        </authorList>
    </citation>
    <scope>NUCLEOTIDE SEQUENCE</scope>
    <source>
        <strain evidence="1">DAOM 197198</strain>
    </source>
</reference>